<accession>A0AAD6ZNZ0</accession>
<feature type="compositionally biased region" description="Polar residues" evidence="1">
    <location>
        <begin position="54"/>
        <end position="67"/>
    </location>
</feature>
<dbReference type="Proteomes" id="UP001218218">
    <property type="component" value="Unassembled WGS sequence"/>
</dbReference>
<feature type="region of interest" description="Disordered" evidence="1">
    <location>
        <begin position="16"/>
        <end position="95"/>
    </location>
</feature>
<name>A0AAD6ZNZ0_9AGAR</name>
<comment type="caution">
    <text evidence="2">The sequence shown here is derived from an EMBL/GenBank/DDBJ whole genome shotgun (WGS) entry which is preliminary data.</text>
</comment>
<sequence>MNHPYSGAASYIYANEHPYTPVDPRPKDPYGGLPSFVPSPSSGASSPRRSHDSGWSTEGTYTRTQRPQLDRRGLSSFSVPRIPLRTPISHPYQQRTARSNELAYGYPQTRSASLPGSTRPPLKVVTAPTPAASTVYIHPQARSASLPGHSREQAPKTVRMRMTPYERDGDPLSLRRSAFVPSSPVETERMSWQRKIQVRFKVRRRIHHAIERLRRMMRFKL</sequence>
<evidence type="ECO:0000313" key="3">
    <source>
        <dbReference type="Proteomes" id="UP001218218"/>
    </source>
</evidence>
<evidence type="ECO:0000313" key="2">
    <source>
        <dbReference type="EMBL" id="KAJ7331427.1"/>
    </source>
</evidence>
<evidence type="ECO:0000256" key="1">
    <source>
        <dbReference type="SAM" id="MobiDB-lite"/>
    </source>
</evidence>
<organism evidence="2 3">
    <name type="scientific">Mycena albidolilacea</name>
    <dbReference type="NCBI Taxonomy" id="1033008"/>
    <lineage>
        <taxon>Eukaryota</taxon>
        <taxon>Fungi</taxon>
        <taxon>Dikarya</taxon>
        <taxon>Basidiomycota</taxon>
        <taxon>Agaricomycotina</taxon>
        <taxon>Agaricomycetes</taxon>
        <taxon>Agaricomycetidae</taxon>
        <taxon>Agaricales</taxon>
        <taxon>Marasmiineae</taxon>
        <taxon>Mycenaceae</taxon>
        <taxon>Mycena</taxon>
    </lineage>
</organism>
<proteinExistence type="predicted"/>
<keyword evidence="3" id="KW-1185">Reference proteome</keyword>
<feature type="compositionally biased region" description="Low complexity" evidence="1">
    <location>
        <begin position="34"/>
        <end position="47"/>
    </location>
</feature>
<dbReference type="EMBL" id="JARIHO010000035">
    <property type="protein sequence ID" value="KAJ7331427.1"/>
    <property type="molecule type" value="Genomic_DNA"/>
</dbReference>
<protein>
    <submittedName>
        <fullName evidence="2">Uncharacterized protein</fullName>
    </submittedName>
</protein>
<gene>
    <name evidence="2" type="ORF">DFH08DRAFT_308658</name>
</gene>
<reference evidence="2" key="1">
    <citation type="submission" date="2023-03" db="EMBL/GenBank/DDBJ databases">
        <title>Massive genome expansion in bonnet fungi (Mycena s.s.) driven by repeated elements and novel gene families across ecological guilds.</title>
        <authorList>
            <consortium name="Lawrence Berkeley National Laboratory"/>
            <person name="Harder C.B."/>
            <person name="Miyauchi S."/>
            <person name="Viragh M."/>
            <person name="Kuo A."/>
            <person name="Thoen E."/>
            <person name="Andreopoulos B."/>
            <person name="Lu D."/>
            <person name="Skrede I."/>
            <person name="Drula E."/>
            <person name="Henrissat B."/>
            <person name="Morin E."/>
            <person name="Kohler A."/>
            <person name="Barry K."/>
            <person name="LaButti K."/>
            <person name="Morin E."/>
            <person name="Salamov A."/>
            <person name="Lipzen A."/>
            <person name="Mereny Z."/>
            <person name="Hegedus B."/>
            <person name="Baldrian P."/>
            <person name="Stursova M."/>
            <person name="Weitz H."/>
            <person name="Taylor A."/>
            <person name="Grigoriev I.V."/>
            <person name="Nagy L.G."/>
            <person name="Martin F."/>
            <person name="Kauserud H."/>
        </authorList>
    </citation>
    <scope>NUCLEOTIDE SEQUENCE</scope>
    <source>
        <strain evidence="2">CBHHK002</strain>
    </source>
</reference>
<dbReference type="AlphaFoldDB" id="A0AAD6ZNZ0"/>